<proteinExistence type="predicted"/>
<reference evidence="1 2" key="1">
    <citation type="journal article" date="2019" name="Sci. Rep.">
        <title>Orb-weaving spider Araneus ventricosus genome elucidates the spidroin gene catalogue.</title>
        <authorList>
            <person name="Kono N."/>
            <person name="Nakamura H."/>
            <person name="Ohtoshi R."/>
            <person name="Moran D.A.P."/>
            <person name="Shinohara A."/>
            <person name="Yoshida Y."/>
            <person name="Fujiwara M."/>
            <person name="Mori M."/>
            <person name="Tomita M."/>
            <person name="Arakawa K."/>
        </authorList>
    </citation>
    <scope>NUCLEOTIDE SEQUENCE [LARGE SCALE GENOMIC DNA]</scope>
</reference>
<keyword evidence="2" id="KW-1185">Reference proteome</keyword>
<dbReference type="Proteomes" id="UP000499080">
    <property type="component" value="Unassembled WGS sequence"/>
</dbReference>
<comment type="caution">
    <text evidence="1">The sequence shown here is derived from an EMBL/GenBank/DDBJ whole genome shotgun (WGS) entry which is preliminary data.</text>
</comment>
<name>A0A4Y2S3L2_ARAVE</name>
<organism evidence="1 2">
    <name type="scientific">Araneus ventricosus</name>
    <name type="common">Orbweaver spider</name>
    <name type="synonym">Epeira ventricosa</name>
    <dbReference type="NCBI Taxonomy" id="182803"/>
    <lineage>
        <taxon>Eukaryota</taxon>
        <taxon>Metazoa</taxon>
        <taxon>Ecdysozoa</taxon>
        <taxon>Arthropoda</taxon>
        <taxon>Chelicerata</taxon>
        <taxon>Arachnida</taxon>
        <taxon>Araneae</taxon>
        <taxon>Araneomorphae</taxon>
        <taxon>Entelegynae</taxon>
        <taxon>Araneoidea</taxon>
        <taxon>Araneidae</taxon>
        <taxon>Araneus</taxon>
    </lineage>
</organism>
<sequence length="84" mass="9622">MLNRSLMACTAPDLHFLSMLQHHSSEREFGHDGFNLHLARMHGGSSVESGIEPEALWHRERGLITRPPRTHKKFGKRSSRTSNF</sequence>
<accession>A0A4Y2S3L2</accession>
<dbReference type="AlphaFoldDB" id="A0A4Y2S3L2"/>
<gene>
    <name evidence="1" type="ORF">AVEN_172285_1</name>
</gene>
<dbReference type="EMBL" id="BGPR01019653">
    <property type="protein sequence ID" value="GBN82557.1"/>
    <property type="molecule type" value="Genomic_DNA"/>
</dbReference>
<evidence type="ECO:0000313" key="2">
    <source>
        <dbReference type="Proteomes" id="UP000499080"/>
    </source>
</evidence>
<evidence type="ECO:0000313" key="1">
    <source>
        <dbReference type="EMBL" id="GBN82557.1"/>
    </source>
</evidence>
<protein>
    <submittedName>
        <fullName evidence="1">Uncharacterized protein</fullName>
    </submittedName>
</protein>